<name>A0A4Q5LTV4_9BACT</name>
<gene>
    <name evidence="1" type="ORF">EWM59_24295</name>
</gene>
<dbReference type="RefSeq" id="WP_130023847.1">
    <property type="nucleotide sequence ID" value="NZ_SEWF01000061.1"/>
</dbReference>
<dbReference type="AlphaFoldDB" id="A0A4Q5LTV4"/>
<evidence type="ECO:0000313" key="2">
    <source>
        <dbReference type="Proteomes" id="UP000293162"/>
    </source>
</evidence>
<dbReference type="EMBL" id="SEWF01000061">
    <property type="protein sequence ID" value="RYU93002.1"/>
    <property type="molecule type" value="Genomic_DNA"/>
</dbReference>
<proteinExistence type="predicted"/>
<accession>A0A4Q5LTV4</accession>
<organism evidence="1 2">
    <name type="scientific">Emticicia agri</name>
    <dbReference type="NCBI Taxonomy" id="2492393"/>
    <lineage>
        <taxon>Bacteria</taxon>
        <taxon>Pseudomonadati</taxon>
        <taxon>Bacteroidota</taxon>
        <taxon>Cytophagia</taxon>
        <taxon>Cytophagales</taxon>
        <taxon>Leadbetterellaceae</taxon>
        <taxon>Emticicia</taxon>
    </lineage>
</organism>
<keyword evidence="2" id="KW-1185">Reference proteome</keyword>
<evidence type="ECO:0000313" key="1">
    <source>
        <dbReference type="EMBL" id="RYU93002.1"/>
    </source>
</evidence>
<comment type="caution">
    <text evidence="1">The sequence shown here is derived from an EMBL/GenBank/DDBJ whole genome shotgun (WGS) entry which is preliminary data.</text>
</comment>
<sequence length="125" mass="14442">MKKLFTFYCPAMAMPRYEYPSKGSTIAEVHTDSTGHTLQMNVRLNSCNFFVHPATYKKENTLLLTYSAEITHTYRQTLTTSFTFSRPADVLPSVLLGSFPRHIISNRDRNSSYYSTKAWFEKLPE</sequence>
<dbReference type="OrthoDB" id="9871911at2"/>
<reference evidence="1 2" key="1">
    <citation type="submission" date="2019-02" db="EMBL/GenBank/DDBJ databases">
        <title>Bacterial novel species Emticicia sp. 17J42-9 isolated from soil.</title>
        <authorList>
            <person name="Jung H.-Y."/>
        </authorList>
    </citation>
    <scope>NUCLEOTIDE SEQUENCE [LARGE SCALE GENOMIC DNA]</scope>
    <source>
        <strain evidence="1 2">17J42-9</strain>
    </source>
</reference>
<dbReference type="Proteomes" id="UP000293162">
    <property type="component" value="Unassembled WGS sequence"/>
</dbReference>
<protein>
    <submittedName>
        <fullName evidence="1">Uncharacterized protein</fullName>
    </submittedName>
</protein>